<dbReference type="InterPro" id="IPR001387">
    <property type="entry name" value="Cro/C1-type_HTH"/>
</dbReference>
<dbReference type="RefSeq" id="WP_083073069.1">
    <property type="nucleotide sequence ID" value="NZ_AP022615.1"/>
</dbReference>
<dbReference type="InterPro" id="IPR010982">
    <property type="entry name" value="Lambda_DNA-bd_dom_sf"/>
</dbReference>
<gene>
    <name evidence="1" type="ORF">BST25_05915</name>
</gene>
<evidence type="ECO:0000313" key="2">
    <source>
        <dbReference type="Proteomes" id="UP000192566"/>
    </source>
</evidence>
<dbReference type="GO" id="GO:0003677">
    <property type="term" value="F:DNA binding"/>
    <property type="evidence" value="ECO:0007669"/>
    <property type="project" value="InterPro"/>
</dbReference>
<dbReference type="PANTHER" id="PTHR46797">
    <property type="entry name" value="HTH-TYPE TRANSCRIPTIONAL REGULATOR"/>
    <property type="match status" value="1"/>
</dbReference>
<name>A0A1X0DSR5_MYCHE</name>
<reference evidence="1 2" key="1">
    <citation type="submission" date="2017-02" db="EMBL/GenBank/DDBJ databases">
        <title>The new phylogeny of genus Mycobacterium.</title>
        <authorList>
            <person name="Tortoli E."/>
            <person name="Trovato A."/>
            <person name="Cirillo D.M."/>
        </authorList>
    </citation>
    <scope>NUCLEOTIDE SEQUENCE [LARGE SCALE GENOMIC DNA]</scope>
    <source>
        <strain evidence="1 2">DSM 44471</strain>
    </source>
</reference>
<dbReference type="Pfam" id="PF01381">
    <property type="entry name" value="HTH_3"/>
    <property type="match status" value="1"/>
</dbReference>
<sequence>MLWAVADAILARGGVVDWAEDVVDEIYIDVGSRIRSARIKQAWNQAELGRNVGLTRSSIANIEAGRQRVLVHSLLRIADSLNVAVESLLPGTDQLHQLTDRPRSAPDLTGQTDAARDFVTSALRRTREGIHGSAETT</sequence>
<dbReference type="SMART" id="SM00530">
    <property type="entry name" value="HTH_XRE"/>
    <property type="match status" value="1"/>
</dbReference>
<dbReference type="AlphaFoldDB" id="A0A1X0DSR5"/>
<dbReference type="Proteomes" id="UP000192566">
    <property type="component" value="Unassembled WGS sequence"/>
</dbReference>
<dbReference type="CDD" id="cd00093">
    <property type="entry name" value="HTH_XRE"/>
    <property type="match status" value="1"/>
</dbReference>
<accession>A0A1X0DSR5</accession>
<proteinExistence type="predicted"/>
<dbReference type="PANTHER" id="PTHR46797:SF1">
    <property type="entry name" value="METHYLPHOSPHONATE SYNTHASE"/>
    <property type="match status" value="1"/>
</dbReference>
<keyword evidence="2" id="KW-1185">Reference proteome</keyword>
<comment type="caution">
    <text evidence="1">The sequence shown here is derived from an EMBL/GenBank/DDBJ whole genome shotgun (WGS) entry which is preliminary data.</text>
</comment>
<dbReference type="GO" id="GO:0003700">
    <property type="term" value="F:DNA-binding transcription factor activity"/>
    <property type="evidence" value="ECO:0007669"/>
    <property type="project" value="TreeGrafter"/>
</dbReference>
<dbReference type="InterPro" id="IPR050807">
    <property type="entry name" value="TransReg_Diox_bact_type"/>
</dbReference>
<evidence type="ECO:0000313" key="1">
    <source>
        <dbReference type="EMBL" id="ORA75453.1"/>
    </source>
</evidence>
<dbReference type="Gene3D" id="1.10.260.40">
    <property type="entry name" value="lambda repressor-like DNA-binding domains"/>
    <property type="match status" value="1"/>
</dbReference>
<dbReference type="PROSITE" id="PS50943">
    <property type="entry name" value="HTH_CROC1"/>
    <property type="match status" value="1"/>
</dbReference>
<dbReference type="STRING" id="53376.BST25_05915"/>
<organism evidence="1 2">
    <name type="scientific">Mycobacterium heidelbergense</name>
    <dbReference type="NCBI Taxonomy" id="53376"/>
    <lineage>
        <taxon>Bacteria</taxon>
        <taxon>Bacillati</taxon>
        <taxon>Actinomycetota</taxon>
        <taxon>Actinomycetes</taxon>
        <taxon>Mycobacteriales</taxon>
        <taxon>Mycobacteriaceae</taxon>
        <taxon>Mycobacterium</taxon>
        <taxon>Mycobacterium simiae complex</taxon>
    </lineage>
</organism>
<dbReference type="SUPFAM" id="SSF47413">
    <property type="entry name" value="lambda repressor-like DNA-binding domains"/>
    <property type="match status" value="1"/>
</dbReference>
<dbReference type="EMBL" id="MVHR01000005">
    <property type="protein sequence ID" value="ORA75453.1"/>
    <property type="molecule type" value="Genomic_DNA"/>
</dbReference>
<dbReference type="GO" id="GO:0005829">
    <property type="term" value="C:cytosol"/>
    <property type="evidence" value="ECO:0007669"/>
    <property type="project" value="TreeGrafter"/>
</dbReference>
<protein>
    <submittedName>
        <fullName evidence="1">Uncharacterized protein</fullName>
    </submittedName>
</protein>